<organism evidence="2 3">
    <name type="scientific">Floridaenema flaviceps BLCC-F50</name>
    <dbReference type="NCBI Taxonomy" id="3153642"/>
    <lineage>
        <taxon>Bacteria</taxon>
        <taxon>Bacillati</taxon>
        <taxon>Cyanobacteriota</taxon>
        <taxon>Cyanophyceae</taxon>
        <taxon>Oscillatoriophycideae</taxon>
        <taxon>Aerosakkonematales</taxon>
        <taxon>Aerosakkonemataceae</taxon>
        <taxon>Floridanema</taxon>
        <taxon>Floridanema flaviceps</taxon>
    </lineage>
</organism>
<sequence length="96" mass="11126">MSTQLLLKAILSQNPKIQLFILLALLSYSHYQNIKVQPKAKLIKRKLIRVSSQLFEFLSVNFISWFDPFSGICVGFCFLLWHLVQVLIAEKEGDKE</sequence>
<comment type="caution">
    <text evidence="2">The sequence shown here is derived from an EMBL/GenBank/DDBJ whole genome shotgun (WGS) entry which is preliminary data.</text>
</comment>
<keyword evidence="1" id="KW-0472">Membrane</keyword>
<keyword evidence="1" id="KW-1133">Transmembrane helix</keyword>
<dbReference type="EMBL" id="JBHFNR010000040">
    <property type="protein sequence ID" value="MFB2892542.1"/>
    <property type="molecule type" value="Genomic_DNA"/>
</dbReference>
<reference evidence="2 3" key="1">
    <citation type="submission" date="2024-09" db="EMBL/GenBank/DDBJ databases">
        <title>Floridaenema gen nov. (Aerosakkonemataceae, Aerosakkonematales ord. nov., Cyanobacteria) from benthic tropical and subtropical fresh waters, with the description of four new species.</title>
        <authorList>
            <person name="Moretto J.A."/>
            <person name="Berthold D.E."/>
            <person name="Lefler F.W."/>
            <person name="Huang I.-S."/>
            <person name="Laughinghouse H. IV."/>
        </authorList>
    </citation>
    <scope>NUCLEOTIDE SEQUENCE [LARGE SCALE GENOMIC DNA]</scope>
    <source>
        <strain evidence="2 3">BLCC-F50</strain>
    </source>
</reference>
<dbReference type="RefSeq" id="WP_413262214.1">
    <property type="nucleotide sequence ID" value="NZ_JBHFNR010000040.1"/>
</dbReference>
<protein>
    <submittedName>
        <fullName evidence="2">Uncharacterized protein</fullName>
    </submittedName>
</protein>
<accession>A0ABV4XMA8</accession>
<dbReference type="Proteomes" id="UP001576784">
    <property type="component" value="Unassembled WGS sequence"/>
</dbReference>
<feature type="transmembrane region" description="Helical" evidence="1">
    <location>
        <begin position="69"/>
        <end position="89"/>
    </location>
</feature>
<keyword evidence="3" id="KW-1185">Reference proteome</keyword>
<proteinExistence type="predicted"/>
<evidence type="ECO:0000313" key="3">
    <source>
        <dbReference type="Proteomes" id="UP001576784"/>
    </source>
</evidence>
<name>A0ABV4XMA8_9CYAN</name>
<keyword evidence="1" id="KW-0812">Transmembrane</keyword>
<evidence type="ECO:0000313" key="2">
    <source>
        <dbReference type="EMBL" id="MFB2892542.1"/>
    </source>
</evidence>
<evidence type="ECO:0000256" key="1">
    <source>
        <dbReference type="SAM" id="Phobius"/>
    </source>
</evidence>
<gene>
    <name evidence="2" type="ORF">ACE1CI_06310</name>
</gene>